<evidence type="ECO:0000313" key="2">
    <source>
        <dbReference type="EMBL" id="GMI03841.1"/>
    </source>
</evidence>
<sequence length="244" mass="26940">MPSIAHLLTLHLTSTYTSCRPPPPPSLRIGTNVKGWKIRRRVGKRVYIAKKGGRSYSLILLPHSPPCGTLPLLTYLSTFPSPPISLTPLTSTSTHTILLSKILGPSLTDIFEGKLFLDLNICIKVWEDVKGILGRLKSLGIRHGGVGGKVIRLTWRGGETRATLVDFRSSLPLTSTRCVSCKCDLRSLALTVLEVLVGTRIFFKYLNERLKGNKGAWRNVEEAGRVFRGEQCRGFMEGLGEVLC</sequence>
<organism evidence="2 3">
    <name type="scientific">Triparma verrucosa</name>
    <dbReference type="NCBI Taxonomy" id="1606542"/>
    <lineage>
        <taxon>Eukaryota</taxon>
        <taxon>Sar</taxon>
        <taxon>Stramenopiles</taxon>
        <taxon>Ochrophyta</taxon>
        <taxon>Bolidophyceae</taxon>
        <taxon>Parmales</taxon>
        <taxon>Triparmaceae</taxon>
        <taxon>Triparma</taxon>
    </lineage>
</organism>
<protein>
    <recommendedName>
        <fullName evidence="4">Non-specific serine/threonine protein kinase</fullName>
    </recommendedName>
</protein>
<feature type="chain" id="PRO_5040880040" description="Non-specific serine/threonine protein kinase" evidence="1">
    <location>
        <begin position="20"/>
        <end position="244"/>
    </location>
</feature>
<name>A0A9W7CFU4_9STRA</name>
<dbReference type="Proteomes" id="UP001165160">
    <property type="component" value="Unassembled WGS sequence"/>
</dbReference>
<dbReference type="SUPFAM" id="SSF56112">
    <property type="entry name" value="Protein kinase-like (PK-like)"/>
    <property type="match status" value="1"/>
</dbReference>
<keyword evidence="3" id="KW-1185">Reference proteome</keyword>
<evidence type="ECO:0000313" key="3">
    <source>
        <dbReference type="Proteomes" id="UP001165160"/>
    </source>
</evidence>
<reference evidence="3" key="1">
    <citation type="journal article" date="2023" name="Commun. Biol.">
        <title>Genome analysis of Parmales, the sister group of diatoms, reveals the evolutionary specialization of diatoms from phago-mixotrophs to photoautotrophs.</title>
        <authorList>
            <person name="Ban H."/>
            <person name="Sato S."/>
            <person name="Yoshikawa S."/>
            <person name="Yamada K."/>
            <person name="Nakamura Y."/>
            <person name="Ichinomiya M."/>
            <person name="Sato N."/>
            <person name="Blanc-Mathieu R."/>
            <person name="Endo H."/>
            <person name="Kuwata A."/>
            <person name="Ogata H."/>
        </authorList>
    </citation>
    <scope>NUCLEOTIDE SEQUENCE [LARGE SCALE GENOMIC DNA]</scope>
    <source>
        <strain evidence="3">NIES 3699</strain>
    </source>
</reference>
<dbReference type="EMBL" id="BRXX01000308">
    <property type="protein sequence ID" value="GMI03841.1"/>
    <property type="molecule type" value="Genomic_DNA"/>
</dbReference>
<keyword evidence="1" id="KW-0732">Signal</keyword>
<accession>A0A9W7CFU4</accession>
<evidence type="ECO:0008006" key="4">
    <source>
        <dbReference type="Google" id="ProtNLM"/>
    </source>
</evidence>
<gene>
    <name evidence="2" type="ORF">TrVE_jg2522</name>
</gene>
<proteinExistence type="predicted"/>
<dbReference type="AlphaFoldDB" id="A0A9W7CFU4"/>
<dbReference type="InterPro" id="IPR011009">
    <property type="entry name" value="Kinase-like_dom_sf"/>
</dbReference>
<evidence type="ECO:0000256" key="1">
    <source>
        <dbReference type="SAM" id="SignalP"/>
    </source>
</evidence>
<comment type="caution">
    <text evidence="2">The sequence shown here is derived from an EMBL/GenBank/DDBJ whole genome shotgun (WGS) entry which is preliminary data.</text>
</comment>
<feature type="signal peptide" evidence="1">
    <location>
        <begin position="1"/>
        <end position="19"/>
    </location>
</feature>